<keyword evidence="6 7" id="KW-0663">Pyridoxal phosphate</keyword>
<comment type="cofactor">
    <cofactor evidence="1 7">
        <name>pyridoxal 5'-phosphate</name>
        <dbReference type="ChEBI" id="CHEBI:597326"/>
    </cofactor>
</comment>
<evidence type="ECO:0000256" key="7">
    <source>
        <dbReference type="HAMAP-Rule" id="MF_00051"/>
    </source>
</evidence>
<evidence type="ECO:0000256" key="2">
    <source>
        <dbReference type="ARBA" id="ARBA00006376"/>
    </source>
</evidence>
<dbReference type="Gene3D" id="3.90.1150.10">
    <property type="entry name" value="Aspartate Aminotransferase, domain 1"/>
    <property type="match status" value="1"/>
</dbReference>
<feature type="domain" description="Serine hydroxymethyltransferase-like" evidence="8">
    <location>
        <begin position="9"/>
        <end position="385"/>
    </location>
</feature>
<dbReference type="GO" id="GO:0004372">
    <property type="term" value="F:glycine hydroxymethyltransferase activity"/>
    <property type="evidence" value="ECO:0007669"/>
    <property type="project" value="UniProtKB-EC"/>
</dbReference>
<comment type="pathway">
    <text evidence="7">Amino-acid biosynthesis; glycine biosynthesis; glycine from L-serine: step 1/1.</text>
</comment>
<dbReference type="InterPro" id="IPR049943">
    <property type="entry name" value="Ser_HO-MeTrfase-like"/>
</dbReference>
<protein>
    <recommendedName>
        <fullName evidence="7">Serine hydroxymethyltransferase</fullName>
        <shortName evidence="7">SHMT</shortName>
        <shortName evidence="7">Serine methylase</shortName>
        <ecNumber evidence="7">2.1.2.1</ecNumber>
    </recommendedName>
</protein>
<dbReference type="InterPro" id="IPR019798">
    <property type="entry name" value="Ser_HO-MeTrfase_PLP_BS"/>
</dbReference>
<dbReference type="InterPro" id="IPR039429">
    <property type="entry name" value="SHMT-like_dom"/>
</dbReference>
<dbReference type="RefSeq" id="WP_380429733.1">
    <property type="nucleotide sequence ID" value="NZ_JBHSAC010000018.1"/>
</dbReference>
<dbReference type="HAMAP" id="MF_00051">
    <property type="entry name" value="SHMT"/>
    <property type="match status" value="1"/>
</dbReference>
<dbReference type="Gene3D" id="3.40.640.10">
    <property type="entry name" value="Type I PLP-dependent aspartate aminotransferase-like (Major domain)"/>
    <property type="match status" value="1"/>
</dbReference>
<comment type="subunit">
    <text evidence="7">Homodimer.</text>
</comment>
<dbReference type="EC" id="2.1.2.1" evidence="7"/>
<feature type="modified residue" description="N6-(pyridoxal phosphate)lysine" evidence="7">
    <location>
        <position position="230"/>
    </location>
</feature>
<dbReference type="PIRSF" id="PIRSF000412">
    <property type="entry name" value="SHMT"/>
    <property type="match status" value="1"/>
</dbReference>
<dbReference type="SUPFAM" id="SSF53383">
    <property type="entry name" value="PLP-dependent transferases"/>
    <property type="match status" value="1"/>
</dbReference>
<evidence type="ECO:0000256" key="4">
    <source>
        <dbReference type="ARBA" id="ARBA00022605"/>
    </source>
</evidence>
<keyword evidence="5 7" id="KW-0808">Transferase</keyword>
<proteinExistence type="inferred from homology"/>
<organism evidence="9 10">
    <name type="scientific">Streptococcus dentapri</name>
    <dbReference type="NCBI Taxonomy" id="573564"/>
    <lineage>
        <taxon>Bacteria</taxon>
        <taxon>Bacillati</taxon>
        <taxon>Bacillota</taxon>
        <taxon>Bacilli</taxon>
        <taxon>Lactobacillales</taxon>
        <taxon>Streptococcaceae</taxon>
        <taxon>Streptococcus</taxon>
    </lineage>
</organism>
<comment type="similarity">
    <text evidence="2 7">Belongs to the SHMT family.</text>
</comment>
<dbReference type="Proteomes" id="UP001595901">
    <property type="component" value="Unassembled WGS sequence"/>
</dbReference>
<dbReference type="NCBIfam" id="NF000586">
    <property type="entry name" value="PRK00011.1"/>
    <property type="match status" value="1"/>
</dbReference>
<comment type="pathway">
    <text evidence="7">One-carbon metabolism; tetrahydrofolate interconversion.</text>
</comment>
<evidence type="ECO:0000313" key="9">
    <source>
        <dbReference type="EMBL" id="MFC3931539.1"/>
    </source>
</evidence>
<dbReference type="InterPro" id="IPR015422">
    <property type="entry name" value="PyrdxlP-dep_Trfase_small"/>
</dbReference>
<dbReference type="InterPro" id="IPR001085">
    <property type="entry name" value="Ser_HO-MeTrfase"/>
</dbReference>
<evidence type="ECO:0000256" key="5">
    <source>
        <dbReference type="ARBA" id="ARBA00022679"/>
    </source>
</evidence>
<keyword evidence="3 7" id="KW-0554">One-carbon metabolism</keyword>
<name>A0ABV8D0G4_9STRE</name>
<keyword evidence="10" id="KW-1185">Reference proteome</keyword>
<gene>
    <name evidence="7 9" type="primary">glyA</name>
    <name evidence="9" type="ORF">ACFOSE_01840</name>
</gene>
<evidence type="ECO:0000256" key="1">
    <source>
        <dbReference type="ARBA" id="ARBA00001933"/>
    </source>
</evidence>
<dbReference type="Pfam" id="PF00464">
    <property type="entry name" value="SHMT"/>
    <property type="match status" value="1"/>
</dbReference>
<evidence type="ECO:0000313" key="10">
    <source>
        <dbReference type="Proteomes" id="UP001595901"/>
    </source>
</evidence>
<evidence type="ECO:0000256" key="6">
    <source>
        <dbReference type="ARBA" id="ARBA00022898"/>
    </source>
</evidence>
<sequence>MIFDKEDYKDFDPELWQAVQAEGVRQQNNIELIASENVVSKAVMAAQGSVLTNKYAEGYPGKRYYGGTDVVDVVENLAIERAKEVFDAKFANVQPHSGSQANAAAYMALIQPGDTVLGMDLSAGGHLTHGSPVSFSGKTYHFLPYNVNKETEVLDYDEIYQLAQDSQPKLIVAGASAYSRIIDFAKFREIADSVGAYLMVDMAHIAGLVAAGLHPNPVPYAHVTTTTTHKTLRGPRGGLILSNDEDIAKKINSAVFPALQGGPLEHVIAAKAVALKEALDPTFKDYGEIVIKNAKAMADVFAAHPEFHVISGGTDNHVFLVDVTKVVENGKLAQNILEDVNITLNKNSIPFETLSPFKTSGIRIGSPAISSRGMGVAESTKIAELMIQALENHEDKAVLERIRQDVKTLTDSFPLY</sequence>
<evidence type="ECO:0000256" key="3">
    <source>
        <dbReference type="ARBA" id="ARBA00022563"/>
    </source>
</evidence>
<comment type="caution">
    <text evidence="9">The sequence shown here is derived from an EMBL/GenBank/DDBJ whole genome shotgun (WGS) entry which is preliminary data.</text>
</comment>
<feature type="binding site" evidence="7">
    <location>
        <position position="245"/>
    </location>
    <ligand>
        <name>(6S)-5,6,7,8-tetrahydrofolate</name>
        <dbReference type="ChEBI" id="CHEBI:57453"/>
    </ligand>
</feature>
<accession>A0ABV8D0G4</accession>
<comment type="subcellular location">
    <subcellularLocation>
        <location evidence="7">Cytoplasm</location>
    </subcellularLocation>
</comment>
<dbReference type="EMBL" id="JBHSAC010000018">
    <property type="protein sequence ID" value="MFC3931539.1"/>
    <property type="molecule type" value="Genomic_DNA"/>
</dbReference>
<dbReference type="PROSITE" id="PS00096">
    <property type="entry name" value="SHMT"/>
    <property type="match status" value="1"/>
</dbReference>
<feature type="binding site" evidence="7">
    <location>
        <position position="121"/>
    </location>
    <ligand>
        <name>(6S)-5,6,7,8-tetrahydrofolate</name>
        <dbReference type="ChEBI" id="CHEBI:57453"/>
    </ligand>
</feature>
<feature type="binding site" evidence="7">
    <location>
        <begin position="355"/>
        <end position="357"/>
    </location>
    <ligand>
        <name>(6S)-5,6,7,8-tetrahydrofolate</name>
        <dbReference type="ChEBI" id="CHEBI:57453"/>
    </ligand>
</feature>
<dbReference type="PANTHER" id="PTHR11680:SF35">
    <property type="entry name" value="SERINE HYDROXYMETHYLTRANSFERASE 1"/>
    <property type="match status" value="1"/>
</dbReference>
<keyword evidence="4 7" id="KW-0028">Amino-acid biosynthesis</keyword>
<dbReference type="InterPro" id="IPR015421">
    <property type="entry name" value="PyrdxlP-dep_Trfase_major"/>
</dbReference>
<dbReference type="PANTHER" id="PTHR11680">
    <property type="entry name" value="SERINE HYDROXYMETHYLTRANSFERASE"/>
    <property type="match status" value="1"/>
</dbReference>
<comment type="catalytic activity">
    <reaction evidence="7">
        <text>(6R)-5,10-methylene-5,6,7,8-tetrahydrofolate + glycine + H2O = (6S)-5,6,7,8-tetrahydrofolate + L-serine</text>
        <dbReference type="Rhea" id="RHEA:15481"/>
        <dbReference type="ChEBI" id="CHEBI:15377"/>
        <dbReference type="ChEBI" id="CHEBI:15636"/>
        <dbReference type="ChEBI" id="CHEBI:33384"/>
        <dbReference type="ChEBI" id="CHEBI:57305"/>
        <dbReference type="ChEBI" id="CHEBI:57453"/>
        <dbReference type="EC" id="2.1.2.1"/>
    </reaction>
</comment>
<feature type="site" description="Plays an important role in substrate specificity" evidence="7">
    <location>
        <position position="229"/>
    </location>
</feature>
<dbReference type="CDD" id="cd00378">
    <property type="entry name" value="SHMT"/>
    <property type="match status" value="1"/>
</dbReference>
<evidence type="ECO:0000259" key="8">
    <source>
        <dbReference type="Pfam" id="PF00464"/>
    </source>
</evidence>
<feature type="binding site" evidence="7">
    <location>
        <begin position="125"/>
        <end position="127"/>
    </location>
    <ligand>
        <name>(6S)-5,6,7,8-tetrahydrofolate</name>
        <dbReference type="ChEBI" id="CHEBI:57453"/>
    </ligand>
</feature>
<keyword evidence="7" id="KW-0963">Cytoplasm</keyword>
<dbReference type="InterPro" id="IPR015424">
    <property type="entry name" value="PyrdxlP-dep_Trfase"/>
</dbReference>
<comment type="function">
    <text evidence="7">Catalyzes the reversible interconversion of serine and glycine with tetrahydrofolate (THF) serving as the one-carbon carrier. This reaction serves as the major source of one-carbon groups required for the biosynthesis of purines, thymidylate, methionine, and other important biomolecules. Also exhibits THF-independent aldolase activity toward beta-hydroxyamino acids, producing glycine and aldehydes, via a retro-aldol mechanism.</text>
</comment>
<reference evidence="10" key="1">
    <citation type="journal article" date="2019" name="Int. J. Syst. Evol. Microbiol.">
        <title>The Global Catalogue of Microorganisms (GCM) 10K type strain sequencing project: providing services to taxonomists for standard genome sequencing and annotation.</title>
        <authorList>
            <consortium name="The Broad Institute Genomics Platform"/>
            <consortium name="The Broad Institute Genome Sequencing Center for Infectious Disease"/>
            <person name="Wu L."/>
            <person name="Ma J."/>
        </authorList>
    </citation>
    <scope>NUCLEOTIDE SEQUENCE [LARGE SCALE GENOMIC DNA]</scope>
    <source>
        <strain evidence="10">CCUG 58728</strain>
    </source>
</reference>